<gene>
    <name evidence="7" type="ORF">YASMINEVIRUS_325</name>
</gene>
<dbReference type="SUPFAM" id="SSF55681">
    <property type="entry name" value="Class II aaRS and biotin synthetases"/>
    <property type="match status" value="1"/>
</dbReference>
<keyword evidence="5" id="KW-0030">Aminoacyl-tRNA synthetase</keyword>
<sequence>MALRTDPQVQTSIGSSQELQQFMPPLSLANLHSIVEKGILEKGPIPTRFYGWILRTRVGGGGRLAFIDIYDGTCVGALMGIASDDYYVGEAYQPSPDSLKHELTDSESFKTLSFEQLVMAEHLSDGCAVVIDGVLVKPPPSATQTFEFQIHRLRKIGGVEDPMTYPIQKSSVKQLATLRQYPFMRIRAQALQSIFRICSKAELGVHMFMDEEGVEKLDPNIITMSDCEGAGETFKIAPLMFSRDAEGKEIPVGLTVSSQLPLESGITGLKQVYTAQKSFRAEKSDTIKHLAEFFHVEYEGAFITLKDLMDFTERFVKAVIKYVHKRCKADFDFLESKFAPTDVRPTRELLEMLVDRPFIRIKHCDAVKLIHKIVREKMELPDDDGKMKRVKLDKLPKEGEDVSSEHEKLLVKYFGWTMLTEEERAERLAQKKEFGAFVFLTHWPLKIKSFYMKQCDDESGECESFDLLAPRVGEMFGGSMREWRFEKLDTEVKRRGMDLRPIQWFIDLRKSGSMPHGGWGMGFARFCCLLTGAPSVRDTVFLPVYYGHCPY</sequence>
<protein>
    <recommendedName>
        <fullName evidence="6">Aminoacyl-transfer RNA synthetases class-II family profile domain-containing protein</fullName>
    </recommendedName>
</protein>
<evidence type="ECO:0000259" key="6">
    <source>
        <dbReference type="PROSITE" id="PS50862"/>
    </source>
</evidence>
<name>A0A5K0U8Y2_9VIRU</name>
<comment type="caution">
    <text evidence="7">The sequence shown here is derived from an EMBL/GenBank/DDBJ whole genome shotgun (WGS) entry which is preliminary data.</text>
</comment>
<dbReference type="EMBL" id="UPSH01000001">
    <property type="protein sequence ID" value="VBB17862.1"/>
    <property type="molecule type" value="Genomic_DNA"/>
</dbReference>
<dbReference type="GO" id="GO:0005524">
    <property type="term" value="F:ATP binding"/>
    <property type="evidence" value="ECO:0007669"/>
    <property type="project" value="UniProtKB-KW"/>
</dbReference>
<dbReference type="PANTHER" id="PTHR22594:SF34">
    <property type="entry name" value="ASPARAGINE--TRNA LIGASE, MITOCHONDRIAL-RELATED"/>
    <property type="match status" value="1"/>
</dbReference>
<dbReference type="PANTHER" id="PTHR22594">
    <property type="entry name" value="ASPARTYL/LYSYL-TRNA SYNTHETASE"/>
    <property type="match status" value="1"/>
</dbReference>
<keyword evidence="2" id="KW-0547">Nucleotide-binding</keyword>
<evidence type="ECO:0000313" key="8">
    <source>
        <dbReference type="Proteomes" id="UP000594342"/>
    </source>
</evidence>
<dbReference type="Pfam" id="PF00152">
    <property type="entry name" value="tRNA-synt_2"/>
    <property type="match status" value="1"/>
</dbReference>
<dbReference type="PRINTS" id="PR01042">
    <property type="entry name" value="TRNASYNTHASP"/>
</dbReference>
<accession>A0A5K0U8Y2</accession>
<evidence type="ECO:0000256" key="5">
    <source>
        <dbReference type="ARBA" id="ARBA00023146"/>
    </source>
</evidence>
<keyword evidence="8" id="KW-1185">Reference proteome</keyword>
<dbReference type="InterPro" id="IPR045864">
    <property type="entry name" value="aa-tRNA-synth_II/BPL/LPL"/>
</dbReference>
<dbReference type="Proteomes" id="UP000594342">
    <property type="component" value="Unassembled WGS sequence"/>
</dbReference>
<evidence type="ECO:0000256" key="1">
    <source>
        <dbReference type="ARBA" id="ARBA00022598"/>
    </source>
</evidence>
<evidence type="ECO:0000313" key="7">
    <source>
        <dbReference type="EMBL" id="VBB17862.1"/>
    </source>
</evidence>
<dbReference type="PROSITE" id="PS50862">
    <property type="entry name" value="AA_TRNA_LIGASE_II"/>
    <property type="match status" value="1"/>
</dbReference>
<feature type="domain" description="Aminoacyl-transfer RNA synthetases class-II family profile" evidence="6">
    <location>
        <begin position="272"/>
        <end position="543"/>
    </location>
</feature>
<keyword evidence="3" id="KW-0067">ATP-binding</keyword>
<dbReference type="GO" id="GO:0004816">
    <property type="term" value="F:asparagine-tRNA ligase activity"/>
    <property type="evidence" value="ECO:0007669"/>
    <property type="project" value="TreeGrafter"/>
</dbReference>
<proteinExistence type="predicted"/>
<dbReference type="InterPro" id="IPR004364">
    <property type="entry name" value="Aa-tRNA-synt_II"/>
</dbReference>
<dbReference type="InterPro" id="IPR006195">
    <property type="entry name" value="aa-tRNA-synth_II"/>
</dbReference>
<keyword evidence="1" id="KW-0436">Ligase</keyword>
<dbReference type="InterPro" id="IPR002312">
    <property type="entry name" value="Asp/Asn-tRNA-synth_IIb"/>
</dbReference>
<reference evidence="7 8" key="1">
    <citation type="submission" date="2018-10" db="EMBL/GenBank/DDBJ databases">
        <authorList>
            <consortium name="IHU Genomes"/>
        </authorList>
    </citation>
    <scope>NUCLEOTIDE SEQUENCE [LARGE SCALE GENOMIC DNA]</scope>
    <source>
        <strain evidence="7 8">A1</strain>
    </source>
</reference>
<dbReference type="Gene3D" id="3.30.930.10">
    <property type="entry name" value="Bira Bifunctional Protein, Domain 2"/>
    <property type="match status" value="1"/>
</dbReference>
<evidence type="ECO:0000256" key="3">
    <source>
        <dbReference type="ARBA" id="ARBA00022840"/>
    </source>
</evidence>
<evidence type="ECO:0000256" key="4">
    <source>
        <dbReference type="ARBA" id="ARBA00022917"/>
    </source>
</evidence>
<organism evidence="7 8">
    <name type="scientific">Yasminevirus sp. GU-2018</name>
    <dbReference type="NCBI Taxonomy" id="2420051"/>
    <lineage>
        <taxon>Viruses</taxon>
        <taxon>Varidnaviria</taxon>
        <taxon>Bamfordvirae</taxon>
        <taxon>Nucleocytoviricota</taxon>
        <taxon>Megaviricetes</taxon>
        <taxon>Imitervirales</taxon>
        <taxon>Mimiviridae</taxon>
        <taxon>Klosneuvirinae</taxon>
        <taxon>Yasminevirus</taxon>
        <taxon>Yasminevirus saudimassiliense</taxon>
    </lineage>
</organism>
<evidence type="ECO:0000256" key="2">
    <source>
        <dbReference type="ARBA" id="ARBA00022741"/>
    </source>
</evidence>
<keyword evidence="4" id="KW-0648">Protein biosynthesis</keyword>